<accession>A0A7G9WH18</accession>
<feature type="domain" description="DUF4340" evidence="1">
    <location>
        <begin position="266"/>
        <end position="430"/>
    </location>
</feature>
<reference evidence="2 3" key="1">
    <citation type="submission" date="2020-08" db="EMBL/GenBank/DDBJ databases">
        <authorList>
            <person name="Ren C."/>
            <person name="Gu Y."/>
            <person name="Xu Y."/>
        </authorList>
    </citation>
    <scope>NUCLEOTIDE SEQUENCE [LARGE SCALE GENOMIC DNA]</scope>
    <source>
        <strain evidence="2 3">LBM18003</strain>
    </source>
</reference>
<dbReference type="Pfam" id="PF14238">
    <property type="entry name" value="DUF4340"/>
    <property type="match status" value="2"/>
</dbReference>
<evidence type="ECO:0000259" key="1">
    <source>
        <dbReference type="Pfam" id="PF14238"/>
    </source>
</evidence>
<evidence type="ECO:0000313" key="3">
    <source>
        <dbReference type="Proteomes" id="UP000516046"/>
    </source>
</evidence>
<sequence>MKHPKRTLIALLICVVGLVAVLLGLHFAPTGGSSSSSESDLQTTSLYSHKDSNLISMTVKNAAGTYTIVPDKEATAKAASEAAASASAAAASTSSAGSSSASSAAQTKTVFKINELSGLITNSETIGTAAQDGYSLSALKTIGSAESLADYGLKDPAATFTSTFSDGSKVTVLIGNETPLDTSARYVKLEGKETIYAATIAENLTKGISSYISTQVTSIPTVSSAPSTASGTAATAASFTKIDIRNAGGSFGLARSGSNWLVNSRPADSTKVETLTSALSSISASSVEALDPTADQLKKYGLSSPASELTYTSASGTGTILVGSLKAADTSSTASSESDNGTYYYVMLKGGRMVYSVSSNGMPWLTEKTFDLQRMTLVTSAQTQISGVSLQGSGADYQMVVSRTKNESSSTEDVPSYTYTTQLNGKKLSDEKTFAVFYSKVTSMKILEDSTDAPSGSPAYTLTLNGFDGEARQIYQFYKASERRYLVTANGVACGLVNSTDVDALLTAAKAVK</sequence>
<dbReference type="EMBL" id="CP060696">
    <property type="protein sequence ID" value="QNO17980.1"/>
    <property type="molecule type" value="Genomic_DNA"/>
</dbReference>
<dbReference type="AlphaFoldDB" id="A0A7G9WH18"/>
<keyword evidence="3" id="KW-1185">Reference proteome</keyword>
<organism evidence="2 3">
    <name type="scientific">Caproicibacterium amylolyticum</name>
    <dbReference type="NCBI Taxonomy" id="2766537"/>
    <lineage>
        <taxon>Bacteria</taxon>
        <taxon>Bacillati</taxon>
        <taxon>Bacillota</taxon>
        <taxon>Clostridia</taxon>
        <taxon>Eubacteriales</taxon>
        <taxon>Oscillospiraceae</taxon>
        <taxon>Caproicibacterium</taxon>
    </lineage>
</organism>
<dbReference type="Proteomes" id="UP000516046">
    <property type="component" value="Chromosome"/>
</dbReference>
<evidence type="ECO:0000313" key="2">
    <source>
        <dbReference type="EMBL" id="QNO17980.1"/>
    </source>
</evidence>
<protein>
    <submittedName>
        <fullName evidence="2">DUF4340 domain-containing protein</fullName>
    </submittedName>
</protein>
<dbReference type="RefSeq" id="WP_212507045.1">
    <property type="nucleotide sequence ID" value="NZ_CP060696.1"/>
</dbReference>
<name>A0A7G9WH18_9FIRM</name>
<dbReference type="InterPro" id="IPR025641">
    <property type="entry name" value="DUF4340"/>
</dbReference>
<feature type="domain" description="DUF4340" evidence="1">
    <location>
        <begin position="144"/>
        <end position="221"/>
    </location>
</feature>
<gene>
    <name evidence="2" type="ORF">H6X83_13880</name>
</gene>
<proteinExistence type="predicted"/>
<dbReference type="KEGG" id="caml:H6X83_13880"/>